<dbReference type="OrthoDB" id="7422307at2759"/>
<protein>
    <submittedName>
        <fullName evidence="1">Uncharacterized protein</fullName>
    </submittedName>
</protein>
<sequence>MVENALKGLPREPSLLIGRNFGRRVLSNVILNSLRQYPVEPIVNEIVSLAKIIGLEVYNNDIDELVEEHIQELATAYFTFFIFMAYTSCFAARSYGGDVDRGGGGNN</sequence>
<accession>A0A4Y2S352</accession>
<evidence type="ECO:0000313" key="2">
    <source>
        <dbReference type="Proteomes" id="UP000499080"/>
    </source>
</evidence>
<keyword evidence="2" id="KW-1185">Reference proteome</keyword>
<name>A0A4Y2S352_ARAVE</name>
<proteinExistence type="predicted"/>
<organism evidence="1 2">
    <name type="scientific">Araneus ventricosus</name>
    <name type="common">Orbweaver spider</name>
    <name type="synonym">Epeira ventricosa</name>
    <dbReference type="NCBI Taxonomy" id="182803"/>
    <lineage>
        <taxon>Eukaryota</taxon>
        <taxon>Metazoa</taxon>
        <taxon>Ecdysozoa</taxon>
        <taxon>Arthropoda</taxon>
        <taxon>Chelicerata</taxon>
        <taxon>Arachnida</taxon>
        <taxon>Araneae</taxon>
        <taxon>Araneomorphae</taxon>
        <taxon>Entelegynae</taxon>
        <taxon>Araneoidea</taxon>
        <taxon>Araneidae</taxon>
        <taxon>Araneus</taxon>
    </lineage>
</organism>
<dbReference type="EMBL" id="BGPR01019424">
    <property type="protein sequence ID" value="GBN81869.1"/>
    <property type="molecule type" value="Genomic_DNA"/>
</dbReference>
<dbReference type="AlphaFoldDB" id="A0A4Y2S352"/>
<dbReference type="Proteomes" id="UP000499080">
    <property type="component" value="Unassembled WGS sequence"/>
</dbReference>
<evidence type="ECO:0000313" key="1">
    <source>
        <dbReference type="EMBL" id="GBN81869.1"/>
    </source>
</evidence>
<comment type="caution">
    <text evidence="1">The sequence shown here is derived from an EMBL/GenBank/DDBJ whole genome shotgun (WGS) entry which is preliminary data.</text>
</comment>
<reference evidence="1 2" key="1">
    <citation type="journal article" date="2019" name="Sci. Rep.">
        <title>Orb-weaving spider Araneus ventricosus genome elucidates the spidroin gene catalogue.</title>
        <authorList>
            <person name="Kono N."/>
            <person name="Nakamura H."/>
            <person name="Ohtoshi R."/>
            <person name="Moran D.A.P."/>
            <person name="Shinohara A."/>
            <person name="Yoshida Y."/>
            <person name="Fujiwara M."/>
            <person name="Mori M."/>
            <person name="Tomita M."/>
            <person name="Arakawa K."/>
        </authorList>
    </citation>
    <scope>NUCLEOTIDE SEQUENCE [LARGE SCALE GENOMIC DNA]</scope>
</reference>
<gene>
    <name evidence="1" type="ORF">AVEN_231477_1</name>
</gene>